<keyword evidence="4 5" id="KW-0472">Membrane</keyword>
<organism evidence="7 8">
    <name type="scientific">Halovenus carboxidivorans</name>
    <dbReference type="NCBI Taxonomy" id="2692199"/>
    <lineage>
        <taxon>Archaea</taxon>
        <taxon>Methanobacteriati</taxon>
        <taxon>Methanobacteriota</taxon>
        <taxon>Stenosarchaea group</taxon>
        <taxon>Halobacteria</taxon>
        <taxon>Halobacteriales</taxon>
        <taxon>Haloarculaceae</taxon>
        <taxon>Halovenus</taxon>
    </lineage>
</organism>
<feature type="transmembrane region" description="Helical" evidence="5">
    <location>
        <begin position="255"/>
        <end position="283"/>
    </location>
</feature>
<feature type="transmembrane region" description="Helical" evidence="5">
    <location>
        <begin position="222"/>
        <end position="243"/>
    </location>
</feature>
<feature type="transmembrane region" description="Helical" evidence="5">
    <location>
        <begin position="82"/>
        <end position="103"/>
    </location>
</feature>
<evidence type="ECO:0000256" key="3">
    <source>
        <dbReference type="ARBA" id="ARBA00022989"/>
    </source>
</evidence>
<dbReference type="InterPro" id="IPR011020">
    <property type="entry name" value="HTTM-like"/>
</dbReference>
<dbReference type="PANTHER" id="PTHR39535">
    <property type="entry name" value="SPORULATION-DELAYING PROTEIN SDPB"/>
    <property type="match status" value="1"/>
</dbReference>
<name>A0A6B0TCY1_9EURY</name>
<keyword evidence="2 5" id="KW-0812">Transmembrane</keyword>
<sequence length="519" mass="57956">MFPSDRSRLFARLSEAVGRRCAIDLRGLAVFRMAVGFVVVADLLARSRDLVAFYTDSGVLLRRALASDYSGIYSIHTLSGDAWFQALLFVVAGMFALMLIVGYRTRTATVVSWLLLLSLRARNPMIFNSGDDLLGLLLFWGIFLPLGERWSVDARRIDRDRSTVVSLASLGILVQVLLVYVTNAVHKSRSEEWMSGEALAMVYQADQYTVRLGDFFASYPALLEWLTAAWLWLLVLSPLLLLLTGARRAMLTTMFVGVHLGIALTMNIATFPLVSIAAMLVYYPPSVWEWLTRLLTRTGVLDRTRSLRDRLPTLGSAVTLPTDATARLDGVGAALDRGRAAVSLVVPYLFLVLVLTSAAADVGYASVPEPGEEVLEVTETDQDWAMFAPDPVRTTRWYAAPGRLEDGRMVDTLHESDVIFDPGAGTNDSFRRPDDVEGTYPSARFHKYLVNVQFADNDNHRSYLANYLCDRWNRRHDTTVETVSIWALSERTDPYNGTVISERKSRLIEYDCSGPLVQE</sequence>
<dbReference type="PANTHER" id="PTHR39535:SF2">
    <property type="entry name" value="HTTM DOMAIN-CONTAINING PROTEIN"/>
    <property type="match status" value="1"/>
</dbReference>
<evidence type="ECO:0000259" key="6">
    <source>
        <dbReference type="SMART" id="SM00752"/>
    </source>
</evidence>
<dbReference type="GO" id="GO:0012505">
    <property type="term" value="C:endomembrane system"/>
    <property type="evidence" value="ECO:0007669"/>
    <property type="project" value="UniProtKB-SubCell"/>
</dbReference>
<dbReference type="RefSeq" id="WP_159764907.1">
    <property type="nucleotide sequence ID" value="NZ_WUUT01000006.1"/>
</dbReference>
<gene>
    <name evidence="7" type="ORF">GRX03_14290</name>
</gene>
<dbReference type="OrthoDB" id="327281at2157"/>
<protein>
    <submittedName>
        <fullName evidence="7">HTTM domain-containing protein</fullName>
    </submittedName>
</protein>
<accession>A0A6B0TCY1</accession>
<evidence type="ECO:0000256" key="4">
    <source>
        <dbReference type="ARBA" id="ARBA00023136"/>
    </source>
</evidence>
<proteinExistence type="predicted"/>
<dbReference type="EMBL" id="WUUT01000006">
    <property type="protein sequence ID" value="MXR52770.1"/>
    <property type="molecule type" value="Genomic_DNA"/>
</dbReference>
<evidence type="ECO:0000313" key="7">
    <source>
        <dbReference type="EMBL" id="MXR52770.1"/>
    </source>
</evidence>
<comment type="caution">
    <text evidence="7">The sequence shown here is derived from an EMBL/GenBank/DDBJ whole genome shotgun (WGS) entry which is preliminary data.</text>
</comment>
<evidence type="ECO:0000256" key="1">
    <source>
        <dbReference type="ARBA" id="ARBA00004127"/>
    </source>
</evidence>
<evidence type="ECO:0000256" key="2">
    <source>
        <dbReference type="ARBA" id="ARBA00022692"/>
    </source>
</evidence>
<keyword evidence="8" id="KW-1185">Reference proteome</keyword>
<evidence type="ECO:0000313" key="8">
    <source>
        <dbReference type="Proteomes" id="UP000466535"/>
    </source>
</evidence>
<feature type="domain" description="HTTM-like" evidence="6">
    <location>
        <begin position="20"/>
        <end position="287"/>
    </location>
</feature>
<dbReference type="AlphaFoldDB" id="A0A6B0TCY1"/>
<feature type="transmembrane region" description="Helical" evidence="5">
    <location>
        <begin position="21"/>
        <end position="41"/>
    </location>
</feature>
<evidence type="ECO:0000256" key="5">
    <source>
        <dbReference type="SAM" id="Phobius"/>
    </source>
</evidence>
<comment type="subcellular location">
    <subcellularLocation>
        <location evidence="1">Endomembrane system</location>
        <topology evidence="1">Multi-pass membrane protein</topology>
    </subcellularLocation>
</comment>
<keyword evidence="3 5" id="KW-1133">Transmembrane helix</keyword>
<dbReference type="Pfam" id="PF05090">
    <property type="entry name" value="HTTM"/>
    <property type="match status" value="1"/>
</dbReference>
<dbReference type="InterPro" id="IPR053934">
    <property type="entry name" value="HTTM_dom"/>
</dbReference>
<dbReference type="SMART" id="SM00752">
    <property type="entry name" value="HTTM"/>
    <property type="match status" value="1"/>
</dbReference>
<feature type="transmembrane region" description="Helical" evidence="5">
    <location>
        <begin position="164"/>
        <end position="185"/>
    </location>
</feature>
<dbReference type="InterPro" id="IPR052964">
    <property type="entry name" value="Sporulation_signal_mat"/>
</dbReference>
<dbReference type="Proteomes" id="UP000466535">
    <property type="component" value="Unassembled WGS sequence"/>
</dbReference>
<reference evidence="7 8" key="1">
    <citation type="submission" date="2019-12" db="EMBL/GenBank/DDBJ databases">
        <title>Isolation and characterization of three novel carbon monoxide-oxidizing members of Halobacteria from salione crusts and soils.</title>
        <authorList>
            <person name="Myers M.R."/>
            <person name="King G.M."/>
        </authorList>
    </citation>
    <scope>NUCLEOTIDE SEQUENCE [LARGE SCALE GENOMIC DNA]</scope>
    <source>
        <strain evidence="7 8">WSH3</strain>
    </source>
</reference>